<gene>
    <name evidence="1" type="ORF">PR048_004782</name>
</gene>
<dbReference type="EMBL" id="JARBHB010000002">
    <property type="protein sequence ID" value="KAJ8892202.1"/>
    <property type="molecule type" value="Genomic_DNA"/>
</dbReference>
<accession>A0ABQ9I6D8</accession>
<dbReference type="Proteomes" id="UP001159363">
    <property type="component" value="Chromosome 2"/>
</dbReference>
<protein>
    <submittedName>
        <fullName evidence="1">Uncharacterized protein</fullName>
    </submittedName>
</protein>
<reference evidence="1 2" key="1">
    <citation type="submission" date="2023-02" db="EMBL/GenBank/DDBJ databases">
        <title>LHISI_Scaffold_Assembly.</title>
        <authorList>
            <person name="Stuart O.P."/>
            <person name="Cleave R."/>
            <person name="Magrath M.J.L."/>
            <person name="Mikheyev A.S."/>
        </authorList>
    </citation>
    <scope>NUCLEOTIDE SEQUENCE [LARGE SCALE GENOMIC DNA]</scope>
    <source>
        <strain evidence="1">Daus_M_001</strain>
        <tissue evidence="1">Leg muscle</tissue>
    </source>
</reference>
<keyword evidence="2" id="KW-1185">Reference proteome</keyword>
<evidence type="ECO:0000313" key="2">
    <source>
        <dbReference type="Proteomes" id="UP001159363"/>
    </source>
</evidence>
<comment type="caution">
    <text evidence="1">The sequence shown here is derived from an EMBL/GenBank/DDBJ whole genome shotgun (WGS) entry which is preliminary data.</text>
</comment>
<evidence type="ECO:0000313" key="1">
    <source>
        <dbReference type="EMBL" id="KAJ8892202.1"/>
    </source>
</evidence>
<name>A0ABQ9I6D8_9NEOP</name>
<proteinExistence type="predicted"/>
<organism evidence="1 2">
    <name type="scientific">Dryococelus australis</name>
    <dbReference type="NCBI Taxonomy" id="614101"/>
    <lineage>
        <taxon>Eukaryota</taxon>
        <taxon>Metazoa</taxon>
        <taxon>Ecdysozoa</taxon>
        <taxon>Arthropoda</taxon>
        <taxon>Hexapoda</taxon>
        <taxon>Insecta</taxon>
        <taxon>Pterygota</taxon>
        <taxon>Neoptera</taxon>
        <taxon>Polyneoptera</taxon>
        <taxon>Phasmatodea</taxon>
        <taxon>Verophasmatodea</taxon>
        <taxon>Anareolatae</taxon>
        <taxon>Phasmatidae</taxon>
        <taxon>Eurycanthinae</taxon>
        <taxon>Dryococelus</taxon>
    </lineage>
</organism>
<sequence>MEFSEVNVAGEGRITNKKGVKGVEYMRDVIKIIRTKHLEMLTNLSRKPVSAEIIGENGEPHKIVPHEKGHYTTRDVEFLSAKLNARLLHERFKEKHPNVVVTYIFVKMFHESSNWPFGRPQVGT</sequence>